<evidence type="ECO:0000259" key="3">
    <source>
        <dbReference type="PROSITE" id="PS50885"/>
    </source>
</evidence>
<dbReference type="PROSITE" id="PS50885">
    <property type="entry name" value="HAMP"/>
    <property type="match status" value="1"/>
</dbReference>
<dbReference type="PROSITE" id="PS50883">
    <property type="entry name" value="EAL"/>
    <property type="match status" value="1"/>
</dbReference>
<dbReference type="OrthoDB" id="9814202at2"/>
<dbReference type="InterPro" id="IPR043128">
    <property type="entry name" value="Rev_trsase/Diguanyl_cyclase"/>
</dbReference>
<proteinExistence type="predicted"/>
<dbReference type="InterPro" id="IPR000160">
    <property type="entry name" value="GGDEF_dom"/>
</dbReference>
<dbReference type="InterPro" id="IPR035919">
    <property type="entry name" value="EAL_sf"/>
</dbReference>
<name>A0A2T4IRB0_9HYPH</name>
<dbReference type="PANTHER" id="PTHR44757">
    <property type="entry name" value="DIGUANYLATE CYCLASE DGCP"/>
    <property type="match status" value="1"/>
</dbReference>
<dbReference type="InterPro" id="IPR052155">
    <property type="entry name" value="Biofilm_reg_signaling"/>
</dbReference>
<dbReference type="CDD" id="cd01949">
    <property type="entry name" value="GGDEF"/>
    <property type="match status" value="1"/>
</dbReference>
<evidence type="ECO:0000259" key="2">
    <source>
        <dbReference type="PROSITE" id="PS50883"/>
    </source>
</evidence>
<dbReference type="Pfam" id="PF12729">
    <property type="entry name" value="4HB_MCP_1"/>
    <property type="match status" value="1"/>
</dbReference>
<dbReference type="NCBIfam" id="TIGR00254">
    <property type="entry name" value="GGDEF"/>
    <property type="match status" value="1"/>
</dbReference>
<dbReference type="GO" id="GO:0007165">
    <property type="term" value="P:signal transduction"/>
    <property type="evidence" value="ECO:0007669"/>
    <property type="project" value="InterPro"/>
</dbReference>
<dbReference type="Pfam" id="PF00563">
    <property type="entry name" value="EAL"/>
    <property type="match status" value="1"/>
</dbReference>
<gene>
    <name evidence="5" type="ORF">C9427_22595</name>
</gene>
<dbReference type="Gene3D" id="3.20.20.450">
    <property type="entry name" value="EAL domain"/>
    <property type="match status" value="1"/>
</dbReference>
<dbReference type="EMBL" id="PZJX01000041">
    <property type="protein sequence ID" value="PTE08170.1"/>
    <property type="molecule type" value="Genomic_DNA"/>
</dbReference>
<reference evidence="5 6" key="1">
    <citation type="submission" date="2018-03" db="EMBL/GenBank/DDBJ databases">
        <title>Genome sequence of the symbiotic type strain Mesorhizobium helmanticense CSLC115NT isolated from Lotus corniculatus nodules.</title>
        <authorList>
            <person name="Sannazzaro A.I."/>
            <person name="Torres Tejerizo G.A."/>
            <person name="Dip D."/>
            <person name="Caballero M."/>
            <person name="Pistorio M."/>
            <person name="Estrella M.J."/>
        </authorList>
    </citation>
    <scope>NUCLEOTIDE SEQUENCE [LARGE SCALE GENOMIC DNA]</scope>
    <source>
        <strain evidence="5 6">CSLC115N</strain>
    </source>
</reference>
<dbReference type="CDD" id="cd01948">
    <property type="entry name" value="EAL"/>
    <property type="match status" value="1"/>
</dbReference>
<dbReference type="SMART" id="SM00267">
    <property type="entry name" value="GGDEF"/>
    <property type="match status" value="1"/>
</dbReference>
<dbReference type="RefSeq" id="WP_107651308.1">
    <property type="nucleotide sequence ID" value="NZ_PZJX01000041.1"/>
</dbReference>
<dbReference type="InterPro" id="IPR024478">
    <property type="entry name" value="HlyB_4HB_MCP"/>
</dbReference>
<dbReference type="SUPFAM" id="SSF141868">
    <property type="entry name" value="EAL domain-like"/>
    <property type="match status" value="1"/>
</dbReference>
<sequence>MFNLSSVRARLISYYLLSVAILIGVSSYALVQMLALDRLTETLDRKWVVGTRLLGEMADLLSETRLAETRLALATDQDQTDRALAAADGYIVSIGYQRTAYGLLDKTQEELGLLAIFDREWSTWAAEHRAWAALSHDPRLAMSPAFQLRAHALYEIVDDTVDTLSTINAAGAAEAGARADNIVDTSGTIFAIVVACALVLASWVTWVIHAGISRPLASITKALSELAAGNRDVVIPQVDRHDEIGSMALAFEVFRNNAVALEESQALAETLARYDALTGLANRRVLSDELNKALSRVERGDASFAVLLIDLDRFKPVNDIHGHSAGDFVLGEITTRLKAVVRKNDTLARIGGDEFAIICELDVDGRDLTKTPIALAERIISAISAPITIAARIVEVGASVGIALCPADGMNGDALMHAADIAMYRAKQAGRGTFRFYEESMDTELKALAALEADIQRAVAANEIEPHYQPLIELSDGRLLGFEILARWHHPEKGMIAPDVFIPIIERLGLMSEFSLAMLRRACIDAKEWPADLRLSLNVSPRELSDLLFPIRLLAVLSEQGFTPNRLEIEITENALVADLETAKTILQSLQNVGIKIALDDFGTGYSSLYHLRELKLDKIKIDRSFIQSMKDNPESAKIVYGILGLAKSLALPTTAEGIEDSEILDRLNKAGCEIGQGYHFGKAMPAIEASQFVCKSRGKAKLLVA</sequence>
<dbReference type="AlphaFoldDB" id="A0A2T4IRB0"/>
<keyword evidence="1" id="KW-1133">Transmembrane helix</keyword>
<keyword evidence="1" id="KW-0472">Membrane</keyword>
<dbReference type="Pfam" id="PF00990">
    <property type="entry name" value="GGDEF"/>
    <property type="match status" value="1"/>
</dbReference>
<dbReference type="CDD" id="cd06225">
    <property type="entry name" value="HAMP"/>
    <property type="match status" value="1"/>
</dbReference>
<dbReference type="SUPFAM" id="SSF55073">
    <property type="entry name" value="Nucleotide cyclase"/>
    <property type="match status" value="1"/>
</dbReference>
<dbReference type="InterPro" id="IPR029787">
    <property type="entry name" value="Nucleotide_cyclase"/>
</dbReference>
<keyword evidence="6" id="KW-1185">Reference proteome</keyword>
<dbReference type="Proteomes" id="UP000240259">
    <property type="component" value="Unassembled WGS sequence"/>
</dbReference>
<dbReference type="InterPro" id="IPR001633">
    <property type="entry name" value="EAL_dom"/>
</dbReference>
<protein>
    <submittedName>
        <fullName evidence="5">GGDEF-domain containing protein</fullName>
    </submittedName>
</protein>
<dbReference type="Pfam" id="PF00672">
    <property type="entry name" value="HAMP"/>
    <property type="match status" value="1"/>
</dbReference>
<dbReference type="Gene3D" id="6.10.340.10">
    <property type="match status" value="1"/>
</dbReference>
<dbReference type="PANTHER" id="PTHR44757:SF2">
    <property type="entry name" value="BIOFILM ARCHITECTURE MAINTENANCE PROTEIN MBAA"/>
    <property type="match status" value="1"/>
</dbReference>
<accession>A0A2T4IRB0</accession>
<dbReference type="SUPFAM" id="SSF158472">
    <property type="entry name" value="HAMP domain-like"/>
    <property type="match status" value="1"/>
</dbReference>
<evidence type="ECO:0000256" key="1">
    <source>
        <dbReference type="SAM" id="Phobius"/>
    </source>
</evidence>
<evidence type="ECO:0000313" key="5">
    <source>
        <dbReference type="EMBL" id="PTE08170.1"/>
    </source>
</evidence>
<evidence type="ECO:0000259" key="4">
    <source>
        <dbReference type="PROSITE" id="PS50887"/>
    </source>
</evidence>
<feature type="domain" description="HAMP" evidence="3">
    <location>
        <begin position="210"/>
        <end position="263"/>
    </location>
</feature>
<dbReference type="PROSITE" id="PS50887">
    <property type="entry name" value="GGDEF"/>
    <property type="match status" value="1"/>
</dbReference>
<comment type="caution">
    <text evidence="5">The sequence shown here is derived from an EMBL/GenBank/DDBJ whole genome shotgun (WGS) entry which is preliminary data.</text>
</comment>
<keyword evidence="1" id="KW-0812">Transmembrane</keyword>
<dbReference type="SMART" id="SM00052">
    <property type="entry name" value="EAL"/>
    <property type="match status" value="1"/>
</dbReference>
<dbReference type="GO" id="GO:0016020">
    <property type="term" value="C:membrane"/>
    <property type="evidence" value="ECO:0007669"/>
    <property type="project" value="InterPro"/>
</dbReference>
<organism evidence="5 6">
    <name type="scientific">Mesorhizobium helmanticense</name>
    <dbReference type="NCBI Taxonomy" id="1776423"/>
    <lineage>
        <taxon>Bacteria</taxon>
        <taxon>Pseudomonadati</taxon>
        <taxon>Pseudomonadota</taxon>
        <taxon>Alphaproteobacteria</taxon>
        <taxon>Hyphomicrobiales</taxon>
        <taxon>Phyllobacteriaceae</taxon>
        <taxon>Mesorhizobium</taxon>
    </lineage>
</organism>
<dbReference type="InterPro" id="IPR003660">
    <property type="entry name" value="HAMP_dom"/>
</dbReference>
<feature type="domain" description="GGDEF" evidence="4">
    <location>
        <begin position="302"/>
        <end position="439"/>
    </location>
</feature>
<evidence type="ECO:0000313" key="6">
    <source>
        <dbReference type="Proteomes" id="UP000240259"/>
    </source>
</evidence>
<feature type="transmembrane region" description="Helical" evidence="1">
    <location>
        <begin position="12"/>
        <end position="36"/>
    </location>
</feature>
<feature type="domain" description="EAL" evidence="2">
    <location>
        <begin position="448"/>
        <end position="698"/>
    </location>
</feature>
<dbReference type="SMART" id="SM00304">
    <property type="entry name" value="HAMP"/>
    <property type="match status" value="1"/>
</dbReference>
<dbReference type="Gene3D" id="3.30.70.270">
    <property type="match status" value="1"/>
</dbReference>